<feature type="transmembrane region" description="Helical" evidence="1">
    <location>
        <begin position="37"/>
        <end position="54"/>
    </location>
</feature>
<feature type="transmembrane region" description="Helical" evidence="1">
    <location>
        <begin position="6"/>
        <end position="25"/>
    </location>
</feature>
<evidence type="ECO:0000313" key="3">
    <source>
        <dbReference type="EMBL" id="WNZ43713.1"/>
    </source>
</evidence>
<dbReference type="Pfam" id="PF01926">
    <property type="entry name" value="MMR_HSR1"/>
    <property type="match status" value="1"/>
</dbReference>
<dbReference type="GO" id="GO:0030488">
    <property type="term" value="P:tRNA methylation"/>
    <property type="evidence" value="ECO:0007669"/>
    <property type="project" value="TreeGrafter"/>
</dbReference>
<feature type="domain" description="G" evidence="2">
    <location>
        <begin position="291"/>
        <end position="399"/>
    </location>
</feature>
<evidence type="ECO:0000259" key="2">
    <source>
        <dbReference type="Pfam" id="PF01926"/>
    </source>
</evidence>
<reference evidence="3" key="1">
    <citation type="journal article" date="2023" name="Plants (Basel)">
        <title>Genomic Analysis of Leptolyngbya boryana CZ1 Reveals Efficient Carbon Fixation Modules.</title>
        <authorList>
            <person name="Bai X."/>
            <person name="Wang H."/>
            <person name="Cheng W."/>
            <person name="Wang J."/>
            <person name="Ma M."/>
            <person name="Hu H."/>
            <person name="Song Z."/>
            <person name="Ma H."/>
            <person name="Fan Y."/>
            <person name="Du C."/>
            <person name="Xu J."/>
        </authorList>
    </citation>
    <scope>NUCLEOTIDE SEQUENCE</scope>
    <source>
        <strain evidence="3">CZ1</strain>
    </source>
</reference>
<dbReference type="GO" id="GO:0002098">
    <property type="term" value="P:tRNA wobble uridine modification"/>
    <property type="evidence" value="ECO:0007669"/>
    <property type="project" value="TreeGrafter"/>
</dbReference>
<dbReference type="PANTHER" id="PTHR42714">
    <property type="entry name" value="TRNA MODIFICATION GTPASE GTPBP3"/>
    <property type="match status" value="1"/>
</dbReference>
<dbReference type="GO" id="GO:0005525">
    <property type="term" value="F:GTP binding"/>
    <property type="evidence" value="ECO:0007669"/>
    <property type="project" value="InterPro"/>
</dbReference>
<dbReference type="RefSeq" id="WP_316425901.1">
    <property type="nucleotide sequence ID" value="NZ_CP130144.1"/>
</dbReference>
<keyword evidence="1" id="KW-0472">Membrane</keyword>
<gene>
    <name evidence="3" type="ORF">Q2T42_17870</name>
</gene>
<organism evidence="3">
    <name type="scientific">Leptolyngbya boryana CZ1</name>
    <dbReference type="NCBI Taxonomy" id="3060204"/>
    <lineage>
        <taxon>Bacteria</taxon>
        <taxon>Bacillati</taxon>
        <taxon>Cyanobacteriota</taxon>
        <taxon>Cyanophyceae</taxon>
        <taxon>Leptolyngbyales</taxon>
        <taxon>Leptolyngbyaceae</taxon>
        <taxon>Leptolyngbya group</taxon>
        <taxon>Leptolyngbya</taxon>
    </lineage>
</organism>
<dbReference type="EMBL" id="CP130144">
    <property type="protein sequence ID" value="WNZ43713.1"/>
    <property type="molecule type" value="Genomic_DNA"/>
</dbReference>
<proteinExistence type="predicted"/>
<sequence length="622" mass="69971">MVRLRIWQWIVLALPIAVVIGFLLISAGLQIHEWGINWIWAIVAVIFVGWRWLLVKWTQPALSQVEAIVAELSEETIELSDSPATNATRQAETEVQKILAEAQFDPPIWQDWNIFWQRCQSLIRAIANIYYPDAQKPLLNIYVPQAYSLLRGTVDDLDQWMQRLAPVLNQVTVGQAVQAYEIYQKLEPSARKVLRVWNWAQWFLNPAVAVARTATQSSSSKATQELLGNLSQMLREAVLRNLARQAISLYSGKAAPVLPAIETPAKFQTLKEVIAQATPVETVAQKPVSLLLVGRTGAGKSSLINTLFVQAQAKVDALPSTDQIQDYRWETESGETLTLWDTPGYEQVERSDFRQQVLDYAAKTDLVLLVSPALDPALQMDLDFLNALKAQELPTLAIVTQVDRLRPIREWTPPYNWQFGDRPKEVSIREAVAYRQDVLGEVASFVLPLVTAGEHREAWGVDDLSIAILNTIDPAKQARLARFLKNIDARTVSAAKIIDRYTFQMATTQGLTAFLKSPVLRFLSTIATGSPTLALLLAEQIPIEQLPIVVGKLQMAYDLYQLLQPSAPLDFKALWSILSDSSSTPDRVAWAFGHALTEYWTQNLSIENLEIRYRHYLDAKPL</sequence>
<dbReference type="InterPro" id="IPR006073">
    <property type="entry name" value="GTP-bd"/>
</dbReference>
<protein>
    <submittedName>
        <fullName evidence="3">50S ribosome-binding GTPase</fullName>
    </submittedName>
</protein>
<keyword evidence="1" id="KW-0812">Transmembrane</keyword>
<dbReference type="InterPro" id="IPR027417">
    <property type="entry name" value="P-loop_NTPase"/>
</dbReference>
<reference evidence="3" key="2">
    <citation type="submission" date="2023-07" db="EMBL/GenBank/DDBJ databases">
        <authorList>
            <person name="Bai X.-H."/>
            <person name="Wang H.-H."/>
            <person name="Wang J."/>
            <person name="Ma M.-Y."/>
            <person name="Hu H.-H."/>
            <person name="Song Z.-L."/>
            <person name="Ma H.-G."/>
            <person name="Fan Y."/>
            <person name="Du C.-Y."/>
            <person name="Xu J.-C."/>
        </authorList>
    </citation>
    <scope>NUCLEOTIDE SEQUENCE</scope>
    <source>
        <strain evidence="3">CZ1</strain>
    </source>
</reference>
<dbReference type="Gene3D" id="3.40.50.300">
    <property type="entry name" value="P-loop containing nucleotide triphosphate hydrolases"/>
    <property type="match status" value="1"/>
</dbReference>
<name>A0AA96WQG1_LEPBY</name>
<keyword evidence="1" id="KW-1133">Transmembrane helix</keyword>
<dbReference type="SUPFAM" id="SSF52540">
    <property type="entry name" value="P-loop containing nucleoside triphosphate hydrolases"/>
    <property type="match status" value="1"/>
</dbReference>
<evidence type="ECO:0000256" key="1">
    <source>
        <dbReference type="SAM" id="Phobius"/>
    </source>
</evidence>
<dbReference type="GO" id="GO:0005829">
    <property type="term" value="C:cytosol"/>
    <property type="evidence" value="ECO:0007669"/>
    <property type="project" value="TreeGrafter"/>
</dbReference>
<dbReference type="PANTHER" id="PTHR42714:SF2">
    <property type="entry name" value="TRNA MODIFICATION GTPASE GTPBP3, MITOCHONDRIAL"/>
    <property type="match status" value="1"/>
</dbReference>
<accession>A0AA96WQG1</accession>
<dbReference type="AlphaFoldDB" id="A0AA96WQG1"/>